<reference evidence="1" key="1">
    <citation type="submission" date="2023-08" db="EMBL/GenBank/DDBJ databases">
        <title>Black Yeasts Isolated from many extreme environments.</title>
        <authorList>
            <person name="Coleine C."/>
            <person name="Stajich J.E."/>
            <person name="Selbmann L."/>
        </authorList>
    </citation>
    <scope>NUCLEOTIDE SEQUENCE</scope>
    <source>
        <strain evidence="1">CCFEE 5810</strain>
    </source>
</reference>
<organism evidence="1 2">
    <name type="scientific">Elasticomyces elasticus</name>
    <dbReference type="NCBI Taxonomy" id="574655"/>
    <lineage>
        <taxon>Eukaryota</taxon>
        <taxon>Fungi</taxon>
        <taxon>Dikarya</taxon>
        <taxon>Ascomycota</taxon>
        <taxon>Pezizomycotina</taxon>
        <taxon>Dothideomycetes</taxon>
        <taxon>Dothideomycetidae</taxon>
        <taxon>Mycosphaerellales</taxon>
        <taxon>Teratosphaeriaceae</taxon>
        <taxon>Elasticomyces</taxon>
    </lineage>
</organism>
<gene>
    <name evidence="1" type="ORF">LTR97_007846</name>
</gene>
<dbReference type="EMBL" id="JAVRQU010000012">
    <property type="protein sequence ID" value="KAK5696543.1"/>
    <property type="molecule type" value="Genomic_DNA"/>
</dbReference>
<dbReference type="Proteomes" id="UP001310594">
    <property type="component" value="Unassembled WGS sequence"/>
</dbReference>
<evidence type="ECO:0000313" key="1">
    <source>
        <dbReference type="EMBL" id="KAK5696543.1"/>
    </source>
</evidence>
<name>A0AAN7ZML5_9PEZI</name>
<protein>
    <submittedName>
        <fullName evidence="1">Uncharacterized protein</fullName>
    </submittedName>
</protein>
<dbReference type="AlphaFoldDB" id="A0AAN7ZML5"/>
<sequence>MQLNTLCIQALVKEDGLDRHLGKEHLVLLRTSEQIYKEAAKLFYVCNMFTIAAFDPVSSLGEEGLLDPGLFIAHNHNTDATMSALYKFIEEIGSTNSEAMDDLRFDIG</sequence>
<accession>A0AAN7ZML5</accession>
<comment type="caution">
    <text evidence="1">The sequence shown here is derived from an EMBL/GenBank/DDBJ whole genome shotgun (WGS) entry which is preliminary data.</text>
</comment>
<evidence type="ECO:0000313" key="2">
    <source>
        <dbReference type="Proteomes" id="UP001310594"/>
    </source>
</evidence>
<proteinExistence type="predicted"/>